<dbReference type="InterPro" id="IPR004610">
    <property type="entry name" value="RecJ"/>
</dbReference>
<dbReference type="Pfam" id="PF02272">
    <property type="entry name" value="DHHA1"/>
    <property type="match status" value="1"/>
</dbReference>
<reference evidence="9 10" key="1">
    <citation type="journal article" date="2016" name="Nat. Commun.">
        <title>Thousands of microbial genomes shed light on interconnected biogeochemical processes in an aquifer system.</title>
        <authorList>
            <person name="Anantharaman K."/>
            <person name="Brown C.T."/>
            <person name="Hug L.A."/>
            <person name="Sharon I."/>
            <person name="Castelle C.J."/>
            <person name="Probst A.J."/>
            <person name="Thomas B.C."/>
            <person name="Singh A."/>
            <person name="Wilkins M.J."/>
            <person name="Karaoz U."/>
            <person name="Brodie E.L."/>
            <person name="Williams K.H."/>
            <person name="Hubbard S.S."/>
            <person name="Banfield J.F."/>
        </authorList>
    </citation>
    <scope>NUCLEOTIDE SEQUENCE [LARGE SCALE GENOMIC DNA]</scope>
</reference>
<evidence type="ECO:0000256" key="4">
    <source>
        <dbReference type="ARBA" id="ARBA00022801"/>
    </source>
</evidence>
<proteinExistence type="inferred from homology"/>
<comment type="similarity">
    <text evidence="1">Belongs to the RecJ family.</text>
</comment>
<evidence type="ECO:0000256" key="1">
    <source>
        <dbReference type="ARBA" id="ARBA00005915"/>
    </source>
</evidence>
<dbReference type="PANTHER" id="PTHR30255">
    <property type="entry name" value="SINGLE-STRANDED-DNA-SPECIFIC EXONUCLEASE RECJ"/>
    <property type="match status" value="1"/>
</dbReference>
<evidence type="ECO:0000256" key="3">
    <source>
        <dbReference type="ARBA" id="ARBA00022722"/>
    </source>
</evidence>
<evidence type="ECO:0000313" key="10">
    <source>
        <dbReference type="Proteomes" id="UP000178116"/>
    </source>
</evidence>
<dbReference type="InterPro" id="IPR003156">
    <property type="entry name" value="DHHA1_dom"/>
</dbReference>
<dbReference type="PANTHER" id="PTHR30255:SF2">
    <property type="entry name" value="SINGLE-STRANDED-DNA-SPECIFIC EXONUCLEASE RECJ"/>
    <property type="match status" value="1"/>
</dbReference>
<dbReference type="Pfam" id="PF01368">
    <property type="entry name" value="DHH"/>
    <property type="match status" value="1"/>
</dbReference>
<gene>
    <name evidence="9" type="ORF">A3A10_00155</name>
</gene>
<dbReference type="InterPro" id="IPR038763">
    <property type="entry name" value="DHH_sf"/>
</dbReference>
<dbReference type="InterPro" id="IPR001667">
    <property type="entry name" value="DDH_dom"/>
</dbReference>
<sequence>MNKKWVLREKISDDLENQILFYRGIKTEEGAEKFFNPDYKRDLRDPFLFSAMEKIVVRIIKAVENNEKIVIFGDYDADGVCASVIFHDFFKKIGFENFKVYIPDRNREGYGLNVAAIDSFLENKVNLIITVDCGISDFEEIKRAKKGKVDVIVVDHHLPPEKLPPAFAILDPFLEGENYPFKQFCGAGLVFKIVSALIKYSSFSAKGGSASGGKIIPGWEKWLLDVAAIATIADMFSLTDESRVLVFFGLEVLKKTRRPGLISIFQKLRIDKLNITEDDIGFLVAPCVNVASRMAHATISFSLLTTASPEEAESFSQKLIGINNERKKITEELFKKVDSDLSQLSALPEVIVLGDESWPIGILPLLLNKILDKYNRPVIGWGRGDASYKIKGSCRSNGRINLVELLTEIGDKIFIEYGGHAVSAGFAVKEGKISDLNKEVEKAYQKIAYYDIEPPVLWLDAELNLEEIDRNLLNFIGRFRPFGSENPKPVFLLTNLKVHDIRVFGNGGIHLEIGFRKNSGEIIRAIGFFMVERLDFSVEKGALVDLAASVEENIFNGYSELRMRVVDMRKAR</sequence>
<dbReference type="GO" id="GO:0003676">
    <property type="term" value="F:nucleic acid binding"/>
    <property type="evidence" value="ECO:0007669"/>
    <property type="project" value="InterPro"/>
</dbReference>
<evidence type="ECO:0000256" key="2">
    <source>
        <dbReference type="ARBA" id="ARBA00019841"/>
    </source>
</evidence>
<dbReference type="Pfam" id="PF17768">
    <property type="entry name" value="RecJ_OB"/>
    <property type="match status" value="1"/>
</dbReference>
<keyword evidence="5 9" id="KW-0269">Exonuclease</keyword>
<dbReference type="EMBL" id="MHRA01000002">
    <property type="protein sequence ID" value="OHA16112.1"/>
    <property type="molecule type" value="Genomic_DNA"/>
</dbReference>
<dbReference type="InterPro" id="IPR051673">
    <property type="entry name" value="SSDNA_exonuclease_RecJ"/>
</dbReference>
<evidence type="ECO:0000259" key="7">
    <source>
        <dbReference type="Pfam" id="PF02272"/>
    </source>
</evidence>
<feature type="domain" description="DHHA1" evidence="7">
    <location>
        <begin position="350"/>
        <end position="445"/>
    </location>
</feature>
<protein>
    <recommendedName>
        <fullName evidence="2">Single-stranded-DNA-specific exonuclease RecJ</fullName>
    </recommendedName>
</protein>
<dbReference type="GO" id="GO:0006310">
    <property type="term" value="P:DNA recombination"/>
    <property type="evidence" value="ECO:0007669"/>
    <property type="project" value="InterPro"/>
</dbReference>
<evidence type="ECO:0000259" key="6">
    <source>
        <dbReference type="Pfam" id="PF01368"/>
    </source>
</evidence>
<dbReference type="SUPFAM" id="SSF64182">
    <property type="entry name" value="DHH phosphoesterases"/>
    <property type="match status" value="1"/>
</dbReference>
<dbReference type="AlphaFoldDB" id="A0A1G2LZ57"/>
<dbReference type="NCBIfam" id="TIGR00644">
    <property type="entry name" value="recJ"/>
    <property type="match status" value="1"/>
</dbReference>
<feature type="domain" description="DDH" evidence="6">
    <location>
        <begin position="68"/>
        <end position="198"/>
    </location>
</feature>
<keyword evidence="4" id="KW-0378">Hydrolase</keyword>
<dbReference type="Gene3D" id="2.40.50.460">
    <property type="match status" value="1"/>
</dbReference>
<comment type="caution">
    <text evidence="9">The sequence shown here is derived from an EMBL/GenBank/DDBJ whole genome shotgun (WGS) entry which is preliminary data.</text>
</comment>
<evidence type="ECO:0000313" key="9">
    <source>
        <dbReference type="EMBL" id="OHA16112.1"/>
    </source>
</evidence>
<dbReference type="Proteomes" id="UP000178116">
    <property type="component" value="Unassembled WGS sequence"/>
</dbReference>
<accession>A0A1G2LZ57</accession>
<dbReference type="InterPro" id="IPR041122">
    <property type="entry name" value="RecJ_OB"/>
</dbReference>
<evidence type="ECO:0000259" key="8">
    <source>
        <dbReference type="Pfam" id="PF17768"/>
    </source>
</evidence>
<dbReference type="Gene3D" id="3.90.1640.30">
    <property type="match status" value="1"/>
</dbReference>
<dbReference type="GO" id="GO:0008409">
    <property type="term" value="F:5'-3' exonuclease activity"/>
    <property type="evidence" value="ECO:0007669"/>
    <property type="project" value="InterPro"/>
</dbReference>
<organism evidence="9 10">
    <name type="scientific">Candidatus Tagabacteria bacterium RIFCSPLOWO2_01_FULL_42_9</name>
    <dbReference type="NCBI Taxonomy" id="1802296"/>
    <lineage>
        <taxon>Bacteria</taxon>
        <taxon>Candidatus Tagaibacteriota</taxon>
    </lineage>
</organism>
<dbReference type="GO" id="GO:0006281">
    <property type="term" value="P:DNA repair"/>
    <property type="evidence" value="ECO:0007669"/>
    <property type="project" value="InterPro"/>
</dbReference>
<name>A0A1G2LZ57_9BACT</name>
<feature type="domain" description="RecJ OB" evidence="8">
    <location>
        <begin position="459"/>
        <end position="567"/>
    </location>
</feature>
<keyword evidence="3" id="KW-0540">Nuclease</keyword>
<evidence type="ECO:0000256" key="5">
    <source>
        <dbReference type="ARBA" id="ARBA00022839"/>
    </source>
</evidence>